<sequence length="61" mass="6561">AFGMAGRPVSPLLAPSAPTTKTNAILLAFRSGQHNQLSDAKHPRRAQLNLCFRCGQSGHVY</sequence>
<dbReference type="AlphaFoldDB" id="A0A0L6VVB1"/>
<evidence type="ECO:0000313" key="1">
    <source>
        <dbReference type="EMBL" id="KNZ64574.1"/>
    </source>
</evidence>
<accession>A0A0L6VVB1</accession>
<gene>
    <name evidence="1" type="ORF">VP01_10139g1</name>
</gene>
<feature type="non-terminal residue" evidence="1">
    <location>
        <position position="61"/>
    </location>
</feature>
<dbReference type="EMBL" id="LAVV01000154">
    <property type="protein sequence ID" value="KNZ64574.1"/>
    <property type="molecule type" value="Genomic_DNA"/>
</dbReference>
<name>A0A0L6VVB1_9BASI</name>
<comment type="caution">
    <text evidence="1">The sequence shown here is derived from an EMBL/GenBank/DDBJ whole genome shotgun (WGS) entry which is preliminary data.</text>
</comment>
<dbReference type="VEuPathDB" id="FungiDB:VP01_10139g1"/>
<evidence type="ECO:0000313" key="2">
    <source>
        <dbReference type="Proteomes" id="UP000037035"/>
    </source>
</evidence>
<reference evidence="1 2" key="1">
    <citation type="submission" date="2015-08" db="EMBL/GenBank/DDBJ databases">
        <title>Next Generation Sequencing and Analysis of the Genome of Puccinia sorghi L Schw, the Causal Agent of Maize Common Rust.</title>
        <authorList>
            <person name="Rochi L."/>
            <person name="Burguener G."/>
            <person name="Darino M."/>
            <person name="Turjanski A."/>
            <person name="Kreff E."/>
            <person name="Dieguez M.J."/>
            <person name="Sacco F."/>
        </authorList>
    </citation>
    <scope>NUCLEOTIDE SEQUENCE [LARGE SCALE GENOMIC DNA]</scope>
    <source>
        <strain evidence="1 2">RO10H11247</strain>
    </source>
</reference>
<feature type="non-terminal residue" evidence="1">
    <location>
        <position position="1"/>
    </location>
</feature>
<organism evidence="1 2">
    <name type="scientific">Puccinia sorghi</name>
    <dbReference type="NCBI Taxonomy" id="27349"/>
    <lineage>
        <taxon>Eukaryota</taxon>
        <taxon>Fungi</taxon>
        <taxon>Dikarya</taxon>
        <taxon>Basidiomycota</taxon>
        <taxon>Pucciniomycotina</taxon>
        <taxon>Pucciniomycetes</taxon>
        <taxon>Pucciniales</taxon>
        <taxon>Pucciniaceae</taxon>
        <taxon>Puccinia</taxon>
    </lineage>
</organism>
<proteinExistence type="predicted"/>
<dbReference type="Proteomes" id="UP000037035">
    <property type="component" value="Unassembled WGS sequence"/>
</dbReference>
<protein>
    <submittedName>
        <fullName evidence="1">Zinc knuckle family protein</fullName>
    </submittedName>
</protein>
<keyword evidence="2" id="KW-1185">Reference proteome</keyword>